<keyword evidence="2 7" id="KW-0812">Transmembrane</keyword>
<keyword evidence="5 7" id="KW-1133">Transmembrane helix</keyword>
<dbReference type="SUPFAM" id="SSF52540">
    <property type="entry name" value="P-loop containing nucleoside triphosphate hydrolases"/>
    <property type="match status" value="1"/>
</dbReference>
<dbReference type="Gene3D" id="1.20.1560.10">
    <property type="entry name" value="ABC transporter type 1, transmembrane domain"/>
    <property type="match status" value="1"/>
</dbReference>
<feature type="transmembrane region" description="Helical" evidence="7">
    <location>
        <begin position="21"/>
        <end position="50"/>
    </location>
</feature>
<dbReference type="RefSeq" id="WP_337331067.1">
    <property type="nucleotide sequence ID" value="NZ_JBBDGM010000002.1"/>
</dbReference>
<dbReference type="Gene3D" id="3.40.50.300">
    <property type="entry name" value="P-loop containing nucleotide triphosphate hydrolases"/>
    <property type="match status" value="1"/>
</dbReference>
<feature type="domain" description="ABC transporter" evidence="8">
    <location>
        <begin position="355"/>
        <end position="590"/>
    </location>
</feature>
<sequence>MKLIVSTLRRLSPYLPASGRRFLIVYAIVSSVLAIVDVLALMLLALTLASSVTGEGIVLPLIGAVGSQNVVWLILVLAAIVILKSAANVWLQWIATRRFASYELSVGQELFNAYIRASWTDRMSRNSAQIVSMSDSGIAQVVAGFLLPITTLPGLLVTSFGVVAVLVVSQPVTAAVTIVYLGGIAVLQYYVLSGKTRQAARVARNSALHVAALISGMVASLKEITLRDKADEVSAVVARNRAQTARARANSSFLAAVPRFIFDSAIIGGFVVVGGAAMLSSNGDMNATISAVAMFGIAGFRLVPALTGFQGVVTRTITSSAYVDVVLADIEDSKRFLADREHLSREDLPGAPSLLELDEVGFTFPGADVPAVHDVSLRIPMGTTVGIAGASGAGKSTLVDLLLGLLTPSVGQIRIDDKPLDDVLGSWRRHVGYVPQEVTLFDGTIAQNIALTWGDDIDQVRVELAARRAQLWDVIEGRAEGLQARVGERGLTLSGGQRQRLGIARALYSDPLVLVLDEATSALDTKTEADVAAAISGLRGDVTVIAVAHRLSTIRDSDQILFMQDGTVAANGTFSEVVASNRAFAAQARLAGLA</sequence>
<name>A0ABU8L8Q7_9MICO</name>
<dbReference type="GO" id="GO:0005524">
    <property type="term" value="F:ATP binding"/>
    <property type="evidence" value="ECO:0007669"/>
    <property type="project" value="UniProtKB-KW"/>
</dbReference>
<evidence type="ECO:0000256" key="3">
    <source>
        <dbReference type="ARBA" id="ARBA00022741"/>
    </source>
</evidence>
<evidence type="ECO:0000256" key="7">
    <source>
        <dbReference type="SAM" id="Phobius"/>
    </source>
</evidence>
<keyword evidence="3" id="KW-0547">Nucleotide-binding</keyword>
<dbReference type="Pfam" id="PF00005">
    <property type="entry name" value="ABC_tran"/>
    <property type="match status" value="1"/>
</dbReference>
<feature type="transmembrane region" description="Helical" evidence="7">
    <location>
        <begin position="260"/>
        <end position="279"/>
    </location>
</feature>
<dbReference type="InterPro" id="IPR003593">
    <property type="entry name" value="AAA+_ATPase"/>
</dbReference>
<dbReference type="SMART" id="SM00382">
    <property type="entry name" value="AAA"/>
    <property type="match status" value="1"/>
</dbReference>
<feature type="domain" description="ABC transmembrane type-1" evidence="9">
    <location>
        <begin position="38"/>
        <end position="318"/>
    </location>
</feature>
<dbReference type="SUPFAM" id="SSF90123">
    <property type="entry name" value="ABC transporter transmembrane region"/>
    <property type="match status" value="1"/>
</dbReference>
<dbReference type="InterPro" id="IPR027417">
    <property type="entry name" value="P-loop_NTPase"/>
</dbReference>
<evidence type="ECO:0000259" key="9">
    <source>
        <dbReference type="PROSITE" id="PS50929"/>
    </source>
</evidence>
<comment type="subcellular location">
    <subcellularLocation>
        <location evidence="1">Cell membrane</location>
        <topology evidence="1">Multi-pass membrane protein</topology>
    </subcellularLocation>
</comment>
<keyword evidence="4 10" id="KW-0067">ATP-binding</keyword>
<dbReference type="InterPro" id="IPR011527">
    <property type="entry name" value="ABC1_TM_dom"/>
</dbReference>
<dbReference type="InterPro" id="IPR036640">
    <property type="entry name" value="ABC1_TM_sf"/>
</dbReference>
<comment type="caution">
    <text evidence="10">The sequence shown here is derived from an EMBL/GenBank/DDBJ whole genome shotgun (WGS) entry which is preliminary data.</text>
</comment>
<feature type="transmembrane region" description="Helical" evidence="7">
    <location>
        <begin position="70"/>
        <end position="91"/>
    </location>
</feature>
<feature type="transmembrane region" description="Helical" evidence="7">
    <location>
        <begin position="285"/>
        <end position="303"/>
    </location>
</feature>
<dbReference type="Proteomes" id="UP001371224">
    <property type="component" value="Unassembled WGS sequence"/>
</dbReference>
<gene>
    <name evidence="10" type="ORF">WDU99_03610</name>
</gene>
<evidence type="ECO:0000256" key="4">
    <source>
        <dbReference type="ARBA" id="ARBA00022840"/>
    </source>
</evidence>
<feature type="transmembrane region" description="Helical" evidence="7">
    <location>
        <begin position="172"/>
        <end position="192"/>
    </location>
</feature>
<accession>A0ABU8L8Q7</accession>
<dbReference type="PROSITE" id="PS50893">
    <property type="entry name" value="ABC_TRANSPORTER_2"/>
    <property type="match status" value="1"/>
</dbReference>
<evidence type="ECO:0000313" key="10">
    <source>
        <dbReference type="EMBL" id="MEJ1087400.1"/>
    </source>
</evidence>
<protein>
    <submittedName>
        <fullName evidence="10">ABC transporter ATP-binding protein</fullName>
    </submittedName>
</protein>
<dbReference type="PANTHER" id="PTHR24221:SF654">
    <property type="entry name" value="ATP-BINDING CASSETTE SUB-FAMILY B MEMBER 6"/>
    <property type="match status" value="1"/>
</dbReference>
<keyword evidence="6 7" id="KW-0472">Membrane</keyword>
<evidence type="ECO:0000313" key="11">
    <source>
        <dbReference type="Proteomes" id="UP001371224"/>
    </source>
</evidence>
<dbReference type="PROSITE" id="PS50929">
    <property type="entry name" value="ABC_TM1F"/>
    <property type="match status" value="1"/>
</dbReference>
<reference evidence="10 11" key="1">
    <citation type="submission" date="2024-02" db="EMBL/GenBank/DDBJ databases">
        <authorList>
            <person name="Saticioglu I.B."/>
        </authorList>
    </citation>
    <scope>NUCLEOTIDE SEQUENCE [LARGE SCALE GENOMIC DNA]</scope>
    <source>
        <strain evidence="10 11">Mu-80</strain>
    </source>
</reference>
<evidence type="ECO:0000256" key="5">
    <source>
        <dbReference type="ARBA" id="ARBA00022989"/>
    </source>
</evidence>
<dbReference type="InterPro" id="IPR003439">
    <property type="entry name" value="ABC_transporter-like_ATP-bd"/>
</dbReference>
<feature type="transmembrane region" description="Helical" evidence="7">
    <location>
        <begin position="141"/>
        <end position="166"/>
    </location>
</feature>
<dbReference type="PROSITE" id="PS00211">
    <property type="entry name" value="ABC_TRANSPORTER_1"/>
    <property type="match status" value="1"/>
</dbReference>
<evidence type="ECO:0000256" key="6">
    <source>
        <dbReference type="ARBA" id="ARBA00023136"/>
    </source>
</evidence>
<proteinExistence type="predicted"/>
<dbReference type="EMBL" id="JBBDGM010000002">
    <property type="protein sequence ID" value="MEJ1087400.1"/>
    <property type="molecule type" value="Genomic_DNA"/>
</dbReference>
<organism evidence="10 11">
    <name type="scientific">Microbacterium bandirmense</name>
    <dbReference type="NCBI Taxonomy" id="3122050"/>
    <lineage>
        <taxon>Bacteria</taxon>
        <taxon>Bacillati</taxon>
        <taxon>Actinomycetota</taxon>
        <taxon>Actinomycetes</taxon>
        <taxon>Micrococcales</taxon>
        <taxon>Microbacteriaceae</taxon>
        <taxon>Microbacterium</taxon>
    </lineage>
</organism>
<dbReference type="InterPro" id="IPR039421">
    <property type="entry name" value="Type_1_exporter"/>
</dbReference>
<dbReference type="InterPro" id="IPR017871">
    <property type="entry name" value="ABC_transporter-like_CS"/>
</dbReference>
<evidence type="ECO:0000259" key="8">
    <source>
        <dbReference type="PROSITE" id="PS50893"/>
    </source>
</evidence>
<dbReference type="PANTHER" id="PTHR24221">
    <property type="entry name" value="ATP-BINDING CASSETTE SUB-FAMILY B"/>
    <property type="match status" value="1"/>
</dbReference>
<keyword evidence="11" id="KW-1185">Reference proteome</keyword>
<evidence type="ECO:0000256" key="1">
    <source>
        <dbReference type="ARBA" id="ARBA00004651"/>
    </source>
</evidence>
<evidence type="ECO:0000256" key="2">
    <source>
        <dbReference type="ARBA" id="ARBA00022692"/>
    </source>
</evidence>